<evidence type="ECO:0000256" key="7">
    <source>
        <dbReference type="ARBA" id="ARBA00023015"/>
    </source>
</evidence>
<evidence type="ECO:0000256" key="1">
    <source>
        <dbReference type="ARBA" id="ARBA00012513"/>
    </source>
</evidence>
<dbReference type="FunFam" id="3.30.200.20:FF:000075">
    <property type="entry name" value="Probable serine/threonine-protein kinase WNK1"/>
    <property type="match status" value="1"/>
</dbReference>
<name>A0A8J2SS42_9STRA</name>
<dbReference type="SMART" id="SM00220">
    <property type="entry name" value="S_TKc"/>
    <property type="match status" value="1"/>
</dbReference>
<evidence type="ECO:0000256" key="6">
    <source>
        <dbReference type="ARBA" id="ARBA00022840"/>
    </source>
</evidence>
<dbReference type="EC" id="2.7.11.1" evidence="1"/>
<keyword evidence="4" id="KW-0547">Nucleotide-binding</keyword>
<dbReference type="EMBL" id="CAKKNE010000003">
    <property type="protein sequence ID" value="CAH0372612.1"/>
    <property type="molecule type" value="Genomic_DNA"/>
</dbReference>
<dbReference type="Gene3D" id="1.20.120.1810">
    <property type="match status" value="1"/>
</dbReference>
<accession>A0A8J2SS42</accession>
<feature type="compositionally biased region" description="Low complexity" evidence="14">
    <location>
        <begin position="1095"/>
        <end position="1104"/>
    </location>
</feature>
<dbReference type="Gene3D" id="1.20.140.160">
    <property type="match status" value="1"/>
</dbReference>
<evidence type="ECO:0000313" key="18">
    <source>
        <dbReference type="Proteomes" id="UP000789595"/>
    </source>
</evidence>
<evidence type="ECO:0000313" key="17">
    <source>
        <dbReference type="EMBL" id="CAH0372612.1"/>
    </source>
</evidence>
<evidence type="ECO:0000256" key="9">
    <source>
        <dbReference type="ARBA" id="ARBA00023125"/>
    </source>
</evidence>
<dbReference type="InterPro" id="IPR007627">
    <property type="entry name" value="RNA_pol_sigma70_r2"/>
</dbReference>
<keyword evidence="3" id="KW-0808">Transferase</keyword>
<dbReference type="GO" id="GO:0003677">
    <property type="term" value="F:DNA binding"/>
    <property type="evidence" value="ECO:0007669"/>
    <property type="project" value="UniProtKB-KW"/>
</dbReference>
<dbReference type="NCBIfam" id="TIGR02937">
    <property type="entry name" value="sigma70-ECF"/>
    <property type="match status" value="1"/>
</dbReference>
<feature type="compositionally biased region" description="Pro residues" evidence="14">
    <location>
        <begin position="658"/>
        <end position="678"/>
    </location>
</feature>
<gene>
    <name evidence="17" type="ORF">PECAL_3P26210</name>
</gene>
<keyword evidence="8" id="KW-0731">Sigma factor</keyword>
<comment type="catalytic activity">
    <reaction evidence="12">
        <text>L-seryl-[protein] + ATP = O-phospho-L-seryl-[protein] + ADP + H(+)</text>
        <dbReference type="Rhea" id="RHEA:17989"/>
        <dbReference type="Rhea" id="RHEA-COMP:9863"/>
        <dbReference type="Rhea" id="RHEA-COMP:11604"/>
        <dbReference type="ChEBI" id="CHEBI:15378"/>
        <dbReference type="ChEBI" id="CHEBI:29999"/>
        <dbReference type="ChEBI" id="CHEBI:30616"/>
        <dbReference type="ChEBI" id="CHEBI:83421"/>
        <dbReference type="ChEBI" id="CHEBI:456216"/>
        <dbReference type="EC" id="2.7.11.1"/>
    </reaction>
</comment>
<keyword evidence="13" id="KW-0175">Coiled coil</keyword>
<dbReference type="Gene3D" id="1.10.510.10">
    <property type="entry name" value="Transferase(Phosphotransferase) domain 1"/>
    <property type="match status" value="1"/>
</dbReference>
<dbReference type="PROSITE" id="PS50011">
    <property type="entry name" value="PROTEIN_KINASE_DOM"/>
    <property type="match status" value="1"/>
</dbReference>
<feature type="compositionally biased region" description="Basic and acidic residues" evidence="14">
    <location>
        <begin position="641"/>
        <end position="655"/>
    </location>
</feature>
<keyword evidence="5" id="KW-0418">Kinase</keyword>
<evidence type="ECO:0000259" key="16">
    <source>
        <dbReference type="PROSITE" id="PS50011"/>
    </source>
</evidence>
<proteinExistence type="predicted"/>
<protein>
    <recommendedName>
        <fullName evidence="1">non-specific serine/threonine protein kinase</fullName>
        <ecNumber evidence="1">2.7.11.1</ecNumber>
    </recommendedName>
</protein>
<evidence type="ECO:0000256" key="4">
    <source>
        <dbReference type="ARBA" id="ARBA00022741"/>
    </source>
</evidence>
<evidence type="ECO:0000256" key="11">
    <source>
        <dbReference type="ARBA" id="ARBA00047899"/>
    </source>
</evidence>
<dbReference type="GO" id="GO:0006352">
    <property type="term" value="P:DNA-templated transcription initiation"/>
    <property type="evidence" value="ECO:0007669"/>
    <property type="project" value="InterPro"/>
</dbReference>
<dbReference type="GO" id="GO:0005524">
    <property type="term" value="F:ATP binding"/>
    <property type="evidence" value="ECO:0007669"/>
    <property type="project" value="UniProtKB-KW"/>
</dbReference>
<dbReference type="InterPro" id="IPR013325">
    <property type="entry name" value="RNA_pol_sigma_r2"/>
</dbReference>
<evidence type="ECO:0000256" key="2">
    <source>
        <dbReference type="ARBA" id="ARBA00022527"/>
    </source>
</evidence>
<dbReference type="SUPFAM" id="SSF56112">
    <property type="entry name" value="Protein kinase-like (PK-like)"/>
    <property type="match status" value="1"/>
</dbReference>
<feature type="compositionally biased region" description="Basic and acidic residues" evidence="14">
    <location>
        <begin position="755"/>
        <end position="782"/>
    </location>
</feature>
<dbReference type="FunFam" id="1.10.510.10:FF:001565">
    <property type="entry name" value="WNK protein kinase"/>
    <property type="match status" value="1"/>
</dbReference>
<keyword evidence="7" id="KW-0805">Transcription regulation</keyword>
<keyword evidence="2" id="KW-0723">Serine/threonine-protein kinase</keyword>
<feature type="signal peptide" evidence="15">
    <location>
        <begin position="1"/>
        <end position="18"/>
    </location>
</feature>
<dbReference type="InterPro" id="IPR008271">
    <property type="entry name" value="Ser/Thr_kinase_AS"/>
</dbReference>
<feature type="coiled-coil region" evidence="13">
    <location>
        <begin position="1007"/>
        <end position="1059"/>
    </location>
</feature>
<dbReference type="InterPro" id="IPR011009">
    <property type="entry name" value="Kinase-like_dom_sf"/>
</dbReference>
<keyword evidence="18" id="KW-1185">Reference proteome</keyword>
<dbReference type="SUPFAM" id="SSF88946">
    <property type="entry name" value="Sigma2 domain of RNA polymerase sigma factors"/>
    <property type="match status" value="1"/>
</dbReference>
<sequence length="1119" mass="120000">MQRALAVVSLAFAFSARALNRPVTAAAARVKRLSRDEEIKLADIAQRASRQKVKRDALAAELGRPPTAEEWAGRVKEHKCALARAQRNGRRARAALVAANGGLAVALARAYANPPYATADDLAQEAYLGLARAAERFDGTRGVRFSTYATPWVRAACAAWLRRTAYSTRVPERVATLAARARRASTRLEAAGGVAPSLDDIALAVNSSAASVDAALAAAARSTGAELDAPAIGDVSLGATLADATELGGGDLRSDLGAALAAALGDDELRVVRLRYGLDDGIVRSTRDCAQVLGVGRETVRQTCLRAFRRLRGTHAGEALLDYALAPTDEVVEKSPRERYLRFKELIGKGSYKEVWRAYDSVEGIEVAWNVVNLKNMPAHEKARVINEVRLLDRLDHENIIDFHGSWVNRDRGEVCFITEILSSGSLKRFIQRVQVVRWKIIKRWMRQILKALAYLHSRDPKIIHRDIKCDNIFINGASGDLRVGDLGLSTARAADDAASKGRSVLGTPEFMAPELYDEAYDEKVDVYAFGMCALEMITKQLPYAECRNATQIYKKVQADVPPDALALVPDERAAAFVRLCVRRDPAARPSASELLAHPFLVPDPAFGETEVKLLAPPRTLAPVAERAGASGAPSLDSAGSEDRSSPGRGPDGDRTAPAPPPPPPRPASHGAAPPPPPHRSESAQSLASSAALDSPARPASPRPPHDEEADDDAFIANMPSSETSMKDVENRVREGRRRREDDADAAAAAAATAREGRDAKPRRARDASSDSARSRASDRAPPKASTAGGGLSRASSAVSLDGAAVATDMGPPAPRAPRGGSSDPGGPPPRADSETSSSSRPPTPRVDAAGPDASLASSRAPSPVAGRPDRPLAGAPPPRFRMRPSTKPVGALSDGAVSVNILYAFDGVNHSVDFEYDVSEAPETVAVEFARECGYPAEEVAADVAEFLERVRRDVASRVDDGAAGAGADDPEAAEALREYERLTRRTQHIHEDRLGKLKSSRDACAAAQREALSKIDRDAKDLERRERDLENARAAHAADAERLARKFEKDMLDFEHKERIELANHRRRLDDFAARYRAAGAARRADRDRRAAADAVRGDAAPPEAPPEPSAPPLSPA</sequence>
<feature type="region of interest" description="Disordered" evidence="14">
    <location>
        <begin position="1081"/>
        <end position="1119"/>
    </location>
</feature>
<dbReference type="Gene3D" id="3.30.200.20">
    <property type="entry name" value="Phosphorylase Kinase, domain 1"/>
    <property type="match status" value="1"/>
</dbReference>
<feature type="compositionally biased region" description="Basic and acidic residues" evidence="14">
    <location>
        <begin position="1085"/>
        <end position="1094"/>
    </location>
</feature>
<dbReference type="GO" id="GO:0016987">
    <property type="term" value="F:sigma factor activity"/>
    <property type="evidence" value="ECO:0007669"/>
    <property type="project" value="UniProtKB-KW"/>
</dbReference>
<evidence type="ECO:0000256" key="15">
    <source>
        <dbReference type="SAM" id="SignalP"/>
    </source>
</evidence>
<dbReference type="GO" id="GO:0004674">
    <property type="term" value="F:protein serine/threonine kinase activity"/>
    <property type="evidence" value="ECO:0007669"/>
    <property type="project" value="UniProtKB-KW"/>
</dbReference>
<evidence type="ECO:0000256" key="12">
    <source>
        <dbReference type="ARBA" id="ARBA00048679"/>
    </source>
</evidence>
<dbReference type="InterPro" id="IPR050588">
    <property type="entry name" value="WNK_Ser-Thr_kinase"/>
</dbReference>
<dbReference type="PRINTS" id="PR00046">
    <property type="entry name" value="SIGMA70FCT"/>
</dbReference>
<organism evidence="17 18">
    <name type="scientific">Pelagomonas calceolata</name>
    <dbReference type="NCBI Taxonomy" id="35677"/>
    <lineage>
        <taxon>Eukaryota</taxon>
        <taxon>Sar</taxon>
        <taxon>Stramenopiles</taxon>
        <taxon>Ochrophyta</taxon>
        <taxon>Pelagophyceae</taxon>
        <taxon>Pelagomonadales</taxon>
        <taxon>Pelagomonadaceae</taxon>
        <taxon>Pelagomonas</taxon>
    </lineage>
</organism>
<keyword evidence="10" id="KW-0804">Transcription</keyword>
<dbReference type="InterPro" id="IPR000719">
    <property type="entry name" value="Prot_kinase_dom"/>
</dbReference>
<dbReference type="PANTHER" id="PTHR13902">
    <property type="entry name" value="SERINE/THREONINE-PROTEIN KINASE WNK WITH NO LYSINE -RELATED"/>
    <property type="match status" value="1"/>
</dbReference>
<feature type="domain" description="Protein kinase" evidence="16">
    <location>
        <begin position="341"/>
        <end position="601"/>
    </location>
</feature>
<keyword evidence="6" id="KW-0067">ATP-binding</keyword>
<evidence type="ECO:0000256" key="3">
    <source>
        <dbReference type="ARBA" id="ARBA00022679"/>
    </source>
</evidence>
<reference evidence="17" key="1">
    <citation type="submission" date="2021-11" db="EMBL/GenBank/DDBJ databases">
        <authorList>
            <consortium name="Genoscope - CEA"/>
            <person name="William W."/>
        </authorList>
    </citation>
    <scope>NUCLEOTIDE SEQUENCE</scope>
</reference>
<evidence type="ECO:0000256" key="14">
    <source>
        <dbReference type="SAM" id="MobiDB-lite"/>
    </source>
</evidence>
<evidence type="ECO:0000256" key="13">
    <source>
        <dbReference type="SAM" id="Coils"/>
    </source>
</evidence>
<keyword evidence="15" id="KW-0732">Signal</keyword>
<dbReference type="Proteomes" id="UP000789595">
    <property type="component" value="Unassembled WGS sequence"/>
</dbReference>
<dbReference type="SUPFAM" id="SSF88659">
    <property type="entry name" value="Sigma3 and sigma4 domains of RNA polymerase sigma factors"/>
    <property type="match status" value="1"/>
</dbReference>
<dbReference type="Pfam" id="PF04542">
    <property type="entry name" value="Sigma70_r2"/>
    <property type="match status" value="1"/>
</dbReference>
<dbReference type="Pfam" id="PF00069">
    <property type="entry name" value="Pkinase"/>
    <property type="match status" value="1"/>
</dbReference>
<evidence type="ECO:0000256" key="10">
    <source>
        <dbReference type="ARBA" id="ARBA00023163"/>
    </source>
</evidence>
<keyword evidence="9" id="KW-0238">DNA-binding</keyword>
<evidence type="ECO:0000256" key="8">
    <source>
        <dbReference type="ARBA" id="ARBA00023082"/>
    </source>
</evidence>
<dbReference type="AlphaFoldDB" id="A0A8J2SS42"/>
<feature type="region of interest" description="Disordered" evidence="14">
    <location>
        <begin position="626"/>
        <end position="892"/>
    </location>
</feature>
<dbReference type="InterPro" id="IPR014284">
    <property type="entry name" value="RNA_pol_sigma-70_dom"/>
</dbReference>
<comment type="catalytic activity">
    <reaction evidence="11">
        <text>L-threonyl-[protein] + ATP = O-phospho-L-threonyl-[protein] + ADP + H(+)</text>
        <dbReference type="Rhea" id="RHEA:46608"/>
        <dbReference type="Rhea" id="RHEA-COMP:11060"/>
        <dbReference type="Rhea" id="RHEA-COMP:11605"/>
        <dbReference type="ChEBI" id="CHEBI:15378"/>
        <dbReference type="ChEBI" id="CHEBI:30013"/>
        <dbReference type="ChEBI" id="CHEBI:30616"/>
        <dbReference type="ChEBI" id="CHEBI:61977"/>
        <dbReference type="ChEBI" id="CHEBI:456216"/>
        <dbReference type="EC" id="2.7.11.1"/>
    </reaction>
</comment>
<feature type="compositionally biased region" description="Low complexity" evidence="14">
    <location>
        <begin position="683"/>
        <end position="700"/>
    </location>
</feature>
<dbReference type="PROSITE" id="PS00108">
    <property type="entry name" value="PROTEIN_KINASE_ST"/>
    <property type="match status" value="1"/>
</dbReference>
<comment type="caution">
    <text evidence="17">The sequence shown here is derived from an EMBL/GenBank/DDBJ whole genome shotgun (WGS) entry which is preliminary data.</text>
</comment>
<dbReference type="InterPro" id="IPR013324">
    <property type="entry name" value="RNA_pol_sigma_r3/r4-like"/>
</dbReference>
<feature type="chain" id="PRO_5035194153" description="non-specific serine/threonine protein kinase" evidence="15">
    <location>
        <begin position="19"/>
        <end position="1119"/>
    </location>
</feature>
<dbReference type="OrthoDB" id="4062651at2759"/>
<feature type="compositionally biased region" description="Pro residues" evidence="14">
    <location>
        <begin position="1105"/>
        <end position="1119"/>
    </location>
</feature>
<feature type="compositionally biased region" description="Basic and acidic residues" evidence="14">
    <location>
        <begin position="725"/>
        <end position="742"/>
    </location>
</feature>
<evidence type="ECO:0000256" key="5">
    <source>
        <dbReference type="ARBA" id="ARBA00022777"/>
    </source>
</evidence>
<dbReference type="InterPro" id="IPR000943">
    <property type="entry name" value="RNA_pol_sigma70"/>
</dbReference>